<feature type="compositionally biased region" description="Low complexity" evidence="2">
    <location>
        <begin position="306"/>
        <end position="315"/>
    </location>
</feature>
<evidence type="ECO:0000256" key="3">
    <source>
        <dbReference type="SAM" id="Phobius"/>
    </source>
</evidence>
<gene>
    <name evidence="4" type="ORF">PIIN_02194</name>
</gene>
<feature type="region of interest" description="Disordered" evidence="2">
    <location>
        <begin position="724"/>
        <end position="806"/>
    </location>
</feature>
<feature type="compositionally biased region" description="Polar residues" evidence="2">
    <location>
        <begin position="275"/>
        <end position="305"/>
    </location>
</feature>
<keyword evidence="3" id="KW-1133">Transmembrane helix</keyword>
<evidence type="ECO:0000256" key="2">
    <source>
        <dbReference type="SAM" id="MobiDB-lite"/>
    </source>
</evidence>
<feature type="coiled-coil region" evidence="1">
    <location>
        <begin position="441"/>
        <end position="549"/>
    </location>
</feature>
<dbReference type="HOGENOM" id="CLU_330406_0_0_1"/>
<evidence type="ECO:0000313" key="5">
    <source>
        <dbReference type="Proteomes" id="UP000007148"/>
    </source>
</evidence>
<keyword evidence="5" id="KW-1185">Reference proteome</keyword>
<feature type="compositionally biased region" description="Basic and acidic residues" evidence="2">
    <location>
        <begin position="770"/>
        <end position="779"/>
    </location>
</feature>
<dbReference type="InParanoid" id="G4TAH1"/>
<keyword evidence="1" id="KW-0175">Coiled coil</keyword>
<dbReference type="AlphaFoldDB" id="G4TAH1"/>
<dbReference type="eggNOG" id="ENOG502SA0B">
    <property type="taxonomic scope" value="Eukaryota"/>
</dbReference>
<dbReference type="Proteomes" id="UP000007148">
    <property type="component" value="Unassembled WGS sequence"/>
</dbReference>
<feature type="coiled-coil region" evidence="1">
    <location>
        <begin position="360"/>
        <end position="387"/>
    </location>
</feature>
<evidence type="ECO:0000313" key="4">
    <source>
        <dbReference type="EMBL" id="CCA68329.1"/>
    </source>
</evidence>
<dbReference type="OrthoDB" id="2548929at2759"/>
<reference evidence="4 5" key="1">
    <citation type="journal article" date="2011" name="PLoS Pathog.">
        <title>Endophytic Life Strategies Decoded by Genome and Transcriptome Analyses of the Mutualistic Root Symbiont Piriformospora indica.</title>
        <authorList>
            <person name="Zuccaro A."/>
            <person name="Lahrmann U."/>
            <person name="Guldener U."/>
            <person name="Langen G."/>
            <person name="Pfiffi S."/>
            <person name="Biedenkopf D."/>
            <person name="Wong P."/>
            <person name="Samans B."/>
            <person name="Grimm C."/>
            <person name="Basiewicz M."/>
            <person name="Murat C."/>
            <person name="Martin F."/>
            <person name="Kogel K.H."/>
        </authorList>
    </citation>
    <scope>NUCLEOTIDE SEQUENCE [LARGE SCALE GENOMIC DNA]</scope>
    <source>
        <strain evidence="4 5">DSM 11827</strain>
    </source>
</reference>
<organism evidence="4 5">
    <name type="scientific">Serendipita indica (strain DSM 11827)</name>
    <name type="common">Root endophyte fungus</name>
    <name type="synonym">Piriformospora indica</name>
    <dbReference type="NCBI Taxonomy" id="1109443"/>
    <lineage>
        <taxon>Eukaryota</taxon>
        <taxon>Fungi</taxon>
        <taxon>Dikarya</taxon>
        <taxon>Basidiomycota</taxon>
        <taxon>Agaricomycotina</taxon>
        <taxon>Agaricomycetes</taxon>
        <taxon>Sebacinales</taxon>
        <taxon>Serendipitaceae</taxon>
        <taxon>Serendipita</taxon>
    </lineage>
</organism>
<sequence>MGLLSAGLTALFARDSSYLPSFPNISSVAHLPDPRAFVSGRTVFFGLVCLIVILILAYLTNPSEASFRTFLTEQVFRRHLHKLHAEDTEGGADLESLERTSLTNGIRHPKGKRYSLSYKSASGALFGRGSSRVVSKPPRVHFTSRLAVSLQTPAHIFRTYGVCTIAVTQQVDTALPFGCILATCEHATCSAHPSGAGQATTVQEAKIRGTWYIGAFGRWWVGGDLEFLREDLMAIANTGNVAPGQGTQGDLKSGHYNVKVLDSHDAFEGLPITRPSPTIDTTSQAECSTTAVKTRSRASTRSVKQTVTPISSRSSTPPPAGSRTINIAAPQTGRSTTRKSRSNSSVDPLLSTDGSHPPEVTKIIQEIAKSQAAVQELRDQLNAFQSQTFASQSSLRIALEEQRNRKKQEDAARLDVKARTKTLEENKRNADAGKRDADKKLKAAQTARDFAINRIQRLSSEITAMHQRMESGNEKRQKSQQEVALMEAQSMADMDAKRNESKALEDVIGELGNQAKDLEETLTKERERLAGLKAEVEKKRQQYQKQQEAALVLALQMQQTATAGGGFPSMEDIGLGTLDSQSPWNVFNPVQNYTQGLPQSHLPNFIPLEALTSFVQPPRRLSGELVPMLQESPAVPTAVPSSRYRSLSLGELSNMPPPPPIFPGVVEPRPSLNPGDDGFSPFDVDDRERVTPLPTSASFSSLNSVAAGLLPTNLVNSMETESPISLLPPAGVSEPRSTSESRWKSSMWPFRSDSLSKSTPASGSAPTSKRRFDPFDLYHIRSKTTPEDGEEPSQPPESNKPQGSVAKKWFSKSASATMTENLDMPSQAVSAPESAALASKSRLNPDAKVFSLPKGRSLLSSALWTHDGMAPLPPINVRPGTFSIQPPAEFVSSFSSTASLPLPTPSSNGSGIVSTAPSSKPRFRGLFSSPFAPSPAEREALQRALEKNLSHDRISVTSDGSGDGRMPPSPFGITAPTGSLFDVDEEDTDSGWGKVLKSVANRKSSGGEGIARQTTR</sequence>
<accession>G4TAH1</accession>
<feature type="region of interest" description="Disordered" evidence="2">
    <location>
        <begin position="902"/>
        <end position="935"/>
    </location>
</feature>
<name>G4TAH1_SERID</name>
<feature type="region of interest" description="Disordered" evidence="2">
    <location>
        <begin position="668"/>
        <end position="696"/>
    </location>
</feature>
<keyword evidence="3" id="KW-0472">Membrane</keyword>
<dbReference type="OMA" id="WFENTNS"/>
<keyword evidence="3" id="KW-0812">Transmembrane</keyword>
<feature type="region of interest" description="Disordered" evidence="2">
    <location>
        <begin position="401"/>
        <end position="441"/>
    </location>
</feature>
<protein>
    <recommendedName>
        <fullName evidence="6">Proteophosphoglycan ppg4</fullName>
    </recommendedName>
</protein>
<feature type="transmembrane region" description="Helical" evidence="3">
    <location>
        <begin position="37"/>
        <end position="59"/>
    </location>
</feature>
<dbReference type="STRING" id="1109443.G4TAH1"/>
<feature type="compositionally biased region" description="Polar residues" evidence="2">
    <location>
        <begin position="908"/>
        <end position="918"/>
    </location>
</feature>
<dbReference type="EMBL" id="CAFZ01000030">
    <property type="protein sequence ID" value="CCA68329.1"/>
    <property type="molecule type" value="Genomic_DNA"/>
</dbReference>
<proteinExistence type="predicted"/>
<evidence type="ECO:0000256" key="1">
    <source>
        <dbReference type="SAM" id="Coils"/>
    </source>
</evidence>
<feature type="region of interest" description="Disordered" evidence="2">
    <location>
        <begin position="947"/>
        <end position="994"/>
    </location>
</feature>
<evidence type="ECO:0008006" key="6">
    <source>
        <dbReference type="Google" id="ProtNLM"/>
    </source>
</evidence>
<feature type="compositionally biased region" description="Polar residues" evidence="2">
    <location>
        <begin position="753"/>
        <end position="767"/>
    </location>
</feature>
<comment type="caution">
    <text evidence="4">The sequence shown here is derived from an EMBL/GenBank/DDBJ whole genome shotgun (WGS) entry which is preliminary data.</text>
</comment>
<feature type="region of interest" description="Disordered" evidence="2">
    <location>
        <begin position="273"/>
        <end position="357"/>
    </location>
</feature>